<feature type="domain" description="Immunoglobulin C1-set" evidence="2">
    <location>
        <begin position="42"/>
        <end position="97"/>
    </location>
</feature>
<proteinExistence type="predicted"/>
<dbReference type="SMART" id="SM00407">
    <property type="entry name" value="IGc1"/>
    <property type="match status" value="1"/>
</dbReference>
<gene>
    <name evidence="3" type="ORF">AMELA_G00296730</name>
</gene>
<accession>A0A7J5ZI53</accession>
<dbReference type="SUPFAM" id="SSF48726">
    <property type="entry name" value="Immunoglobulin"/>
    <property type="match status" value="1"/>
</dbReference>
<keyword evidence="1" id="KW-0812">Transmembrane</keyword>
<feature type="transmembrane region" description="Helical" evidence="1">
    <location>
        <begin position="114"/>
        <end position="137"/>
    </location>
</feature>
<evidence type="ECO:0000313" key="4">
    <source>
        <dbReference type="Proteomes" id="UP000593565"/>
    </source>
</evidence>
<keyword evidence="4" id="KW-1185">Reference proteome</keyword>
<dbReference type="PANTHER" id="PTHR19944">
    <property type="entry name" value="MHC CLASS II-RELATED"/>
    <property type="match status" value="1"/>
</dbReference>
<dbReference type="Gene3D" id="2.60.40.10">
    <property type="entry name" value="Immunoglobulins"/>
    <property type="match status" value="1"/>
</dbReference>
<keyword evidence="1" id="KW-1133">Transmembrane helix</keyword>
<dbReference type="Proteomes" id="UP000593565">
    <property type="component" value="Unassembled WGS sequence"/>
</dbReference>
<keyword evidence="1" id="KW-0472">Membrane</keyword>
<dbReference type="InterPro" id="IPR050160">
    <property type="entry name" value="MHC/Immunoglobulin"/>
</dbReference>
<dbReference type="AlphaFoldDB" id="A0A7J5ZI53"/>
<evidence type="ECO:0000259" key="2">
    <source>
        <dbReference type="SMART" id="SM00407"/>
    </source>
</evidence>
<evidence type="ECO:0000256" key="1">
    <source>
        <dbReference type="SAM" id="Phobius"/>
    </source>
</evidence>
<dbReference type="Pfam" id="PF07654">
    <property type="entry name" value="C1-set"/>
    <property type="match status" value="1"/>
</dbReference>
<comment type="caution">
    <text evidence="3">The sequence shown here is derived from an EMBL/GenBank/DDBJ whole genome shotgun (WGS) entry which is preliminary data.</text>
</comment>
<dbReference type="InterPro" id="IPR036179">
    <property type="entry name" value="Ig-like_dom_sf"/>
</dbReference>
<name>A0A7J5ZI53_AMEME</name>
<evidence type="ECO:0000313" key="3">
    <source>
        <dbReference type="EMBL" id="KAF4070150.1"/>
    </source>
</evidence>
<reference evidence="3 4" key="1">
    <citation type="submission" date="2020-02" db="EMBL/GenBank/DDBJ databases">
        <title>A chromosome-scale genome assembly of the black bullhead catfish (Ameiurus melas).</title>
        <authorList>
            <person name="Wen M."/>
            <person name="Zham M."/>
            <person name="Cabau C."/>
            <person name="Klopp C."/>
            <person name="Donnadieu C."/>
            <person name="Roques C."/>
            <person name="Bouchez O."/>
            <person name="Lampietro C."/>
            <person name="Jouanno E."/>
            <person name="Herpin A."/>
            <person name="Louis A."/>
            <person name="Berthelot C."/>
            <person name="Parey E."/>
            <person name="Roest-Crollius H."/>
            <person name="Braasch I."/>
            <person name="Postlethwait J."/>
            <person name="Robinson-Rechavi M."/>
            <person name="Echchiki A."/>
            <person name="Begum T."/>
            <person name="Montfort J."/>
            <person name="Schartl M."/>
            <person name="Bobe J."/>
            <person name="Guiguen Y."/>
        </authorList>
    </citation>
    <scope>NUCLEOTIDE SEQUENCE [LARGE SCALE GENOMIC DNA]</scope>
    <source>
        <strain evidence="3">M_S1</strain>
        <tissue evidence="3">Blood</tissue>
    </source>
</reference>
<dbReference type="PANTHER" id="PTHR19944:SF99">
    <property type="entry name" value="HLA CLASS II HISTOCOMPATIBILITY ANTIGEN, DRB1 BETA CHAIN"/>
    <property type="match status" value="1"/>
</dbReference>
<dbReference type="EMBL" id="JAAGNN010000061">
    <property type="protein sequence ID" value="KAF4070150.1"/>
    <property type="molecule type" value="Genomic_DNA"/>
</dbReference>
<dbReference type="InterPro" id="IPR013783">
    <property type="entry name" value="Ig-like_fold"/>
</dbReference>
<protein>
    <recommendedName>
        <fullName evidence="2">Immunoglobulin C1-set domain-containing protein</fullName>
    </recommendedName>
</protein>
<organism evidence="3 4">
    <name type="scientific">Ameiurus melas</name>
    <name type="common">Black bullhead</name>
    <name type="synonym">Silurus melas</name>
    <dbReference type="NCBI Taxonomy" id="219545"/>
    <lineage>
        <taxon>Eukaryota</taxon>
        <taxon>Metazoa</taxon>
        <taxon>Chordata</taxon>
        <taxon>Craniata</taxon>
        <taxon>Vertebrata</taxon>
        <taxon>Euteleostomi</taxon>
        <taxon>Actinopterygii</taxon>
        <taxon>Neopterygii</taxon>
        <taxon>Teleostei</taxon>
        <taxon>Ostariophysi</taxon>
        <taxon>Siluriformes</taxon>
        <taxon>Ictaluridae</taxon>
        <taxon>Ameiurus</taxon>
    </lineage>
</organism>
<dbReference type="InterPro" id="IPR003597">
    <property type="entry name" value="Ig_C1-set"/>
</dbReference>
<sequence>MNQDPANSLNVYLFTFCQDYADRYSSKVLKTMKPKVMMRSHAVSWLRNGEVVTEGVSSTDELSDGDWFYQIHTYLEYTPRPGREHLRMVQHEILTQPLISTWDPALPVDERNKLIIGIFFLVLGIVSAVAGFLYYMLRCKRRPATQTSRQTSMRLVSTVSVASSEASNP</sequence>